<feature type="transmembrane region" description="Helical" evidence="6">
    <location>
        <begin position="326"/>
        <end position="348"/>
    </location>
</feature>
<evidence type="ECO:0000256" key="6">
    <source>
        <dbReference type="SAM" id="Phobius"/>
    </source>
</evidence>
<feature type="transmembrane region" description="Helical" evidence="6">
    <location>
        <begin position="190"/>
        <end position="209"/>
    </location>
</feature>
<evidence type="ECO:0000313" key="8">
    <source>
        <dbReference type="Proteomes" id="UP000663722"/>
    </source>
</evidence>
<keyword evidence="2" id="KW-1003">Cell membrane</keyword>
<dbReference type="Proteomes" id="UP000663722">
    <property type="component" value="Chromosome"/>
</dbReference>
<accession>A0A975BGW5</accession>
<dbReference type="GO" id="GO:0005886">
    <property type="term" value="C:plasma membrane"/>
    <property type="evidence" value="ECO:0007669"/>
    <property type="project" value="UniProtKB-SubCell"/>
</dbReference>
<proteinExistence type="predicted"/>
<evidence type="ECO:0000256" key="5">
    <source>
        <dbReference type="ARBA" id="ARBA00023136"/>
    </source>
</evidence>
<dbReference type="InterPro" id="IPR022791">
    <property type="entry name" value="L-PG_synthase/AglD"/>
</dbReference>
<evidence type="ECO:0000256" key="4">
    <source>
        <dbReference type="ARBA" id="ARBA00022989"/>
    </source>
</evidence>
<feature type="transmembrane region" description="Helical" evidence="6">
    <location>
        <begin position="268"/>
        <end position="289"/>
    </location>
</feature>
<protein>
    <submittedName>
        <fullName evidence="7">TIGR00374 family protein</fullName>
    </submittedName>
</protein>
<evidence type="ECO:0000256" key="3">
    <source>
        <dbReference type="ARBA" id="ARBA00022692"/>
    </source>
</evidence>
<feature type="transmembrane region" description="Helical" evidence="6">
    <location>
        <begin position="241"/>
        <end position="262"/>
    </location>
</feature>
<gene>
    <name evidence="7" type="ORF">dnm_011660</name>
</gene>
<dbReference type="PANTHER" id="PTHR39087:SF2">
    <property type="entry name" value="UPF0104 MEMBRANE PROTEIN MJ1595"/>
    <property type="match status" value="1"/>
</dbReference>
<dbReference type="Pfam" id="PF03706">
    <property type="entry name" value="LPG_synthase_TM"/>
    <property type="match status" value="1"/>
</dbReference>
<evidence type="ECO:0000313" key="7">
    <source>
        <dbReference type="EMBL" id="QTA85161.1"/>
    </source>
</evidence>
<dbReference type="PANTHER" id="PTHR39087">
    <property type="entry name" value="UPF0104 MEMBRANE PROTEIN MJ1595"/>
    <property type="match status" value="1"/>
</dbReference>
<evidence type="ECO:0000256" key="2">
    <source>
        <dbReference type="ARBA" id="ARBA00022475"/>
    </source>
</evidence>
<sequence length="354" mass="38709">MKKNILFSLILGIGVSAAGLYLAFRNVPFSELIIYLTSIDYFWILPAVLAGLISFMLRVLRWQIILESSQKINFWGAFHPLMIGFMLNCMLPGRAGEVARPVILQKKNKVPFSTGLATVAAERVFDISILIIFFSVAFASVEIDPNLNIPFGDYNLNRETLKMIGGGMLKLTGVLITGMIMVSFSGTRRIINGGIMGIPSLFFFAGPSFKTKIKEKICTVLVGFMENFASGFALVRSPKKIGLCIGLSVFVWALQALSYYVFSLGCPGIALSYTKITTVMLIICVFIALPSVPGFWGLWEAGGIFALSLFGVLSKDAAGYTLANHAIQVFPVIIVGFVSAMITGVNIWQVSYEK</sequence>
<name>A0A975BGW5_9BACT</name>
<organism evidence="7 8">
    <name type="scientific">Desulfonema magnum</name>
    <dbReference type="NCBI Taxonomy" id="45655"/>
    <lineage>
        <taxon>Bacteria</taxon>
        <taxon>Pseudomonadati</taxon>
        <taxon>Thermodesulfobacteriota</taxon>
        <taxon>Desulfobacteria</taxon>
        <taxon>Desulfobacterales</taxon>
        <taxon>Desulfococcaceae</taxon>
        <taxon>Desulfonema</taxon>
    </lineage>
</organism>
<dbReference type="NCBIfam" id="TIGR00374">
    <property type="entry name" value="flippase-like domain"/>
    <property type="match status" value="1"/>
</dbReference>
<reference evidence="7" key="1">
    <citation type="journal article" date="2021" name="Microb. Physiol.">
        <title>Proteogenomic Insights into the Physiology of Marine, Sulfate-Reducing, Filamentous Desulfonema limicola and Desulfonema magnum.</title>
        <authorList>
            <person name="Schnaars V."/>
            <person name="Wohlbrand L."/>
            <person name="Scheve S."/>
            <person name="Hinrichs C."/>
            <person name="Reinhardt R."/>
            <person name="Rabus R."/>
        </authorList>
    </citation>
    <scope>NUCLEOTIDE SEQUENCE</scope>
    <source>
        <strain evidence="7">4be13</strain>
    </source>
</reference>
<feature type="transmembrane region" description="Helical" evidence="6">
    <location>
        <begin position="164"/>
        <end position="184"/>
    </location>
</feature>
<comment type="subcellular location">
    <subcellularLocation>
        <location evidence="1">Cell membrane</location>
        <topology evidence="1">Multi-pass membrane protein</topology>
    </subcellularLocation>
</comment>
<keyword evidence="4 6" id="KW-1133">Transmembrane helix</keyword>
<keyword evidence="8" id="KW-1185">Reference proteome</keyword>
<feature type="transmembrane region" description="Helical" evidence="6">
    <location>
        <begin position="41"/>
        <end position="60"/>
    </location>
</feature>
<dbReference type="EMBL" id="CP061800">
    <property type="protein sequence ID" value="QTA85161.1"/>
    <property type="molecule type" value="Genomic_DNA"/>
</dbReference>
<keyword evidence="5 6" id="KW-0472">Membrane</keyword>
<dbReference type="AlphaFoldDB" id="A0A975BGW5"/>
<dbReference type="KEGG" id="dmm:dnm_011660"/>
<evidence type="ECO:0000256" key="1">
    <source>
        <dbReference type="ARBA" id="ARBA00004651"/>
    </source>
</evidence>
<dbReference type="RefSeq" id="WP_207681328.1">
    <property type="nucleotide sequence ID" value="NZ_CP061800.1"/>
</dbReference>
<keyword evidence="3 6" id="KW-0812">Transmembrane</keyword>
<feature type="transmembrane region" description="Helical" evidence="6">
    <location>
        <begin position="124"/>
        <end position="143"/>
    </location>
</feature>